<protein>
    <submittedName>
        <fullName evidence="1">Uncharacterized protein</fullName>
    </submittedName>
</protein>
<accession>A0A011UBN9</accession>
<comment type="caution">
    <text evidence="1">The sequence shown here is derived from an EMBL/GenBank/DDBJ whole genome shotgun (WGS) entry which is preliminary data.</text>
</comment>
<dbReference type="Proteomes" id="UP000021369">
    <property type="component" value="Unassembled WGS sequence"/>
</dbReference>
<dbReference type="OrthoDB" id="1822075at2"/>
<name>A0A011UBN9_RUMAL</name>
<dbReference type="PATRIC" id="fig|1341156.4.peg.2993"/>
<gene>
    <name evidence="1" type="ORF">RASY3_16970</name>
</gene>
<dbReference type="EMBL" id="JEOB01000004">
    <property type="protein sequence ID" value="EXM37994.1"/>
    <property type="molecule type" value="Genomic_DNA"/>
</dbReference>
<keyword evidence="2" id="KW-1185">Reference proteome</keyword>
<proteinExistence type="predicted"/>
<evidence type="ECO:0000313" key="1">
    <source>
        <dbReference type="EMBL" id="EXM37994.1"/>
    </source>
</evidence>
<dbReference type="RefSeq" id="WP_037290079.1">
    <property type="nucleotide sequence ID" value="NZ_JEOB01000004.1"/>
</dbReference>
<dbReference type="AlphaFoldDB" id="A0A011UBN9"/>
<sequence>MKERIRSYTDIVSFDDDGITFSSGDRIIFSECGEDNCVAERDIYAKPPYIEFYTTDRHTKVVFDRTGLLSQTVNEREFIKLQSIINEAGYKSYDLS</sequence>
<evidence type="ECO:0000313" key="2">
    <source>
        <dbReference type="Proteomes" id="UP000021369"/>
    </source>
</evidence>
<reference evidence="1 2" key="1">
    <citation type="submission" date="2013-06" db="EMBL/GenBank/DDBJ databases">
        <title>Rumen cellulosomics: divergent fiber-degrading strategies revealed by comparative genome-wide analysis of six Ruminococcal strains.</title>
        <authorList>
            <person name="Dassa B."/>
            <person name="Borovok I."/>
            <person name="Lamed R."/>
            <person name="Flint H."/>
            <person name="Yeoman C.J."/>
            <person name="White B."/>
            <person name="Bayer E.A."/>
        </authorList>
    </citation>
    <scope>NUCLEOTIDE SEQUENCE [LARGE SCALE GENOMIC DNA]</scope>
    <source>
        <strain evidence="1 2">SY3</strain>
    </source>
</reference>
<organism evidence="1 2">
    <name type="scientific">Ruminococcus albus SY3</name>
    <dbReference type="NCBI Taxonomy" id="1341156"/>
    <lineage>
        <taxon>Bacteria</taxon>
        <taxon>Bacillati</taxon>
        <taxon>Bacillota</taxon>
        <taxon>Clostridia</taxon>
        <taxon>Eubacteriales</taxon>
        <taxon>Oscillospiraceae</taxon>
        <taxon>Ruminococcus</taxon>
    </lineage>
</organism>